<evidence type="ECO:0008006" key="3">
    <source>
        <dbReference type="Google" id="ProtNLM"/>
    </source>
</evidence>
<protein>
    <recommendedName>
        <fullName evidence="3">Aminoglycoside phosphotransferase domain-containing protein</fullName>
    </recommendedName>
</protein>
<dbReference type="AlphaFoldDB" id="A0A0M8NVW9"/>
<accession>A0A0M8NVW9</accession>
<dbReference type="InterPro" id="IPR051678">
    <property type="entry name" value="AGP_Transferase"/>
</dbReference>
<comment type="caution">
    <text evidence="1">The sequence shown here is derived from an EMBL/GenBank/DDBJ whole genome shotgun (WGS) entry which is preliminary data.</text>
</comment>
<evidence type="ECO:0000313" key="1">
    <source>
        <dbReference type="EMBL" id="KOS39868.1"/>
    </source>
</evidence>
<gene>
    <name evidence="1" type="ORF">ACN38_g9284</name>
</gene>
<dbReference type="OrthoDB" id="3645574at2759"/>
<dbReference type="PANTHER" id="PTHR21310:SF37">
    <property type="entry name" value="AMINOGLYCOSIDE PHOSPHOTRANSFERASE DOMAIN-CONTAINING PROTEIN"/>
    <property type="match status" value="1"/>
</dbReference>
<keyword evidence="2" id="KW-1185">Reference proteome</keyword>
<proteinExistence type="predicted"/>
<sequence>MRGSFNICILVDFYVPGQNKQLIIRFPLPYRIGDICYPGNADEKILCEAGTYAWLQTNCPDVPIPYLYGFGLRSGKTFTALDNRPFLPRLLEKFRRRILEWFGYTSPSRYIPLPNVSSLNTGYLLIEYIKPCQGKMLSKSWEEGRHDPKLWTNLFHGLSRTLLALARTPLPKIGSFILDEGGYLQLENRPLTLQIQQLENEQIPVDIPRDRTYTSVDSYIHDILSFHETRLATNQTLYKISGTACIRHQH</sequence>
<organism evidence="1 2">
    <name type="scientific">Penicillium nordicum</name>
    <dbReference type="NCBI Taxonomy" id="229535"/>
    <lineage>
        <taxon>Eukaryota</taxon>
        <taxon>Fungi</taxon>
        <taxon>Dikarya</taxon>
        <taxon>Ascomycota</taxon>
        <taxon>Pezizomycotina</taxon>
        <taxon>Eurotiomycetes</taxon>
        <taxon>Eurotiomycetidae</taxon>
        <taxon>Eurotiales</taxon>
        <taxon>Aspergillaceae</taxon>
        <taxon>Penicillium</taxon>
    </lineage>
</organism>
<name>A0A0M8NVW9_9EURO</name>
<dbReference type="Proteomes" id="UP000037696">
    <property type="component" value="Unassembled WGS sequence"/>
</dbReference>
<dbReference type="STRING" id="229535.A0A0M8NVW9"/>
<dbReference type="EMBL" id="LHQQ01000185">
    <property type="protein sequence ID" value="KOS39868.1"/>
    <property type="molecule type" value="Genomic_DNA"/>
</dbReference>
<reference evidence="1 2" key="1">
    <citation type="submission" date="2015-08" db="EMBL/GenBank/DDBJ databases">
        <title>Genome sequencing of Penicillium nordicum.</title>
        <authorList>
            <person name="Nguyen H.D."/>
            <person name="Seifert K.A."/>
        </authorList>
    </citation>
    <scope>NUCLEOTIDE SEQUENCE [LARGE SCALE GENOMIC DNA]</scope>
    <source>
        <strain evidence="1 2">DAOMC 185683</strain>
    </source>
</reference>
<dbReference type="PANTHER" id="PTHR21310">
    <property type="entry name" value="AMINOGLYCOSIDE PHOSPHOTRANSFERASE-RELATED-RELATED"/>
    <property type="match status" value="1"/>
</dbReference>
<evidence type="ECO:0000313" key="2">
    <source>
        <dbReference type="Proteomes" id="UP000037696"/>
    </source>
</evidence>